<dbReference type="Gene3D" id="3.10.200.10">
    <property type="entry name" value="Alpha carbonic anhydrase"/>
    <property type="match status" value="1"/>
</dbReference>
<dbReference type="AlphaFoldDB" id="A0A1B6QCW7"/>
<evidence type="ECO:0000256" key="1">
    <source>
        <dbReference type="SAM" id="MobiDB-lite"/>
    </source>
</evidence>
<evidence type="ECO:0000256" key="2">
    <source>
        <dbReference type="SAM" id="SignalP"/>
    </source>
</evidence>
<dbReference type="InterPro" id="IPR036398">
    <property type="entry name" value="CA_dom_sf"/>
</dbReference>
<dbReference type="InterPro" id="IPR023561">
    <property type="entry name" value="Carbonic_anhydrase_a-class"/>
</dbReference>
<dbReference type="Pfam" id="PF00194">
    <property type="entry name" value="Carb_anhydrase"/>
    <property type="match status" value="1"/>
</dbReference>
<feature type="domain" description="Alpha-carbonic anhydrase" evidence="3">
    <location>
        <begin position="34"/>
        <end position="270"/>
    </location>
</feature>
<dbReference type="InterPro" id="IPR041891">
    <property type="entry name" value="Alpha_CA_prokaryot-like"/>
</dbReference>
<dbReference type="PROSITE" id="PS51257">
    <property type="entry name" value="PROKAR_LIPOPROTEIN"/>
    <property type="match status" value="1"/>
</dbReference>
<dbReference type="GO" id="GO:0016836">
    <property type="term" value="F:hydro-lyase activity"/>
    <property type="evidence" value="ECO:0000318"/>
    <property type="project" value="GO_Central"/>
</dbReference>
<dbReference type="InParanoid" id="A0A1B6QCW7"/>
<feature type="compositionally biased region" description="Polar residues" evidence="1">
    <location>
        <begin position="249"/>
        <end position="262"/>
    </location>
</feature>
<accession>A0A1B6QCW7</accession>
<dbReference type="EMBL" id="CM000761">
    <property type="protein sequence ID" value="KXG35754.1"/>
    <property type="molecule type" value="Genomic_DNA"/>
</dbReference>
<feature type="signal peptide" evidence="2">
    <location>
        <begin position="1"/>
        <end position="27"/>
    </location>
</feature>
<dbReference type="CDD" id="cd03124">
    <property type="entry name" value="alpha_CA_prokaryotic_like"/>
    <property type="match status" value="1"/>
</dbReference>
<name>A0A1B6QCW7_SORBI</name>
<dbReference type="PANTHER" id="PTHR18952">
    <property type="entry name" value="CARBONIC ANHYDRASE"/>
    <property type="match status" value="1"/>
</dbReference>
<dbReference type="OrthoDB" id="429145at2759"/>
<feature type="chain" id="PRO_5008589544" description="Alpha-carbonic anhydrase domain-containing protein" evidence="2">
    <location>
        <begin position="28"/>
        <end position="292"/>
    </location>
</feature>
<dbReference type="SMART" id="SM01057">
    <property type="entry name" value="Carb_anhydrase"/>
    <property type="match status" value="1"/>
</dbReference>
<dbReference type="PROSITE" id="PS51144">
    <property type="entry name" value="ALPHA_CA_2"/>
    <property type="match status" value="1"/>
</dbReference>
<gene>
    <name evidence="4" type="ORF">SORBI_3002G224000</name>
</gene>
<dbReference type="eggNOG" id="KOG0382">
    <property type="taxonomic scope" value="Eukaryota"/>
</dbReference>
<reference evidence="5" key="2">
    <citation type="journal article" date="2018" name="Plant J.">
        <title>The Sorghum bicolor reference genome: improved assembly, gene annotations, a transcriptome atlas, and signatures of genome organization.</title>
        <authorList>
            <person name="McCormick R.F."/>
            <person name="Truong S.K."/>
            <person name="Sreedasyam A."/>
            <person name="Jenkins J."/>
            <person name="Shu S."/>
            <person name="Sims D."/>
            <person name="Kennedy M."/>
            <person name="Amirebrahimi M."/>
            <person name="Weers B.D."/>
            <person name="McKinley B."/>
            <person name="Mattison A."/>
            <person name="Morishige D.T."/>
            <person name="Grimwood J."/>
            <person name="Schmutz J."/>
            <person name="Mullet J.E."/>
        </authorList>
    </citation>
    <scope>NUCLEOTIDE SEQUENCE [LARGE SCALE GENOMIC DNA]</scope>
    <source>
        <strain evidence="5">cv. BTx623</strain>
    </source>
</reference>
<reference evidence="4 5" key="1">
    <citation type="journal article" date="2009" name="Nature">
        <title>The Sorghum bicolor genome and the diversification of grasses.</title>
        <authorList>
            <person name="Paterson A.H."/>
            <person name="Bowers J.E."/>
            <person name="Bruggmann R."/>
            <person name="Dubchak I."/>
            <person name="Grimwood J."/>
            <person name="Gundlach H."/>
            <person name="Haberer G."/>
            <person name="Hellsten U."/>
            <person name="Mitros T."/>
            <person name="Poliakov A."/>
            <person name="Schmutz J."/>
            <person name="Spannagl M."/>
            <person name="Tang H."/>
            <person name="Wang X."/>
            <person name="Wicker T."/>
            <person name="Bharti A.K."/>
            <person name="Chapman J."/>
            <person name="Feltus F.A."/>
            <person name="Gowik U."/>
            <person name="Grigoriev I.V."/>
            <person name="Lyons E."/>
            <person name="Maher C.A."/>
            <person name="Martis M."/>
            <person name="Narechania A."/>
            <person name="Otillar R.P."/>
            <person name="Penning B.W."/>
            <person name="Salamov A.A."/>
            <person name="Wang Y."/>
            <person name="Zhang L."/>
            <person name="Carpita N.C."/>
            <person name="Freeling M."/>
            <person name="Gingle A.R."/>
            <person name="Hash C.T."/>
            <person name="Keller B."/>
            <person name="Klein P."/>
            <person name="Kresovich S."/>
            <person name="McCann M.C."/>
            <person name="Ming R."/>
            <person name="Peterson D.G."/>
            <person name="Mehboob-ur-Rahman"/>
            <person name="Ware D."/>
            <person name="Westhoff P."/>
            <person name="Mayer K.F."/>
            <person name="Messing J."/>
            <person name="Rokhsar D.S."/>
        </authorList>
    </citation>
    <scope>NUCLEOTIDE SEQUENCE [LARGE SCALE GENOMIC DNA]</scope>
    <source>
        <strain evidence="5">cv. BTx623</strain>
    </source>
</reference>
<dbReference type="OMA" id="TEMAPHF"/>
<evidence type="ECO:0000313" key="4">
    <source>
        <dbReference type="EMBL" id="KXG35754.1"/>
    </source>
</evidence>
<proteinExistence type="predicted"/>
<dbReference type="STRING" id="4558.A0A1B6QCW7"/>
<dbReference type="GO" id="GO:0004089">
    <property type="term" value="F:carbonate dehydratase activity"/>
    <property type="evidence" value="ECO:0007669"/>
    <property type="project" value="InterPro"/>
</dbReference>
<dbReference type="GO" id="GO:0008270">
    <property type="term" value="F:zinc ion binding"/>
    <property type="evidence" value="ECO:0007669"/>
    <property type="project" value="InterPro"/>
</dbReference>
<organism evidence="4 5">
    <name type="scientific">Sorghum bicolor</name>
    <name type="common">Sorghum</name>
    <name type="synonym">Sorghum vulgare</name>
    <dbReference type="NCBI Taxonomy" id="4558"/>
    <lineage>
        <taxon>Eukaryota</taxon>
        <taxon>Viridiplantae</taxon>
        <taxon>Streptophyta</taxon>
        <taxon>Embryophyta</taxon>
        <taxon>Tracheophyta</taxon>
        <taxon>Spermatophyta</taxon>
        <taxon>Magnoliopsida</taxon>
        <taxon>Liliopsida</taxon>
        <taxon>Poales</taxon>
        <taxon>Poaceae</taxon>
        <taxon>PACMAD clade</taxon>
        <taxon>Panicoideae</taxon>
        <taxon>Andropogonodae</taxon>
        <taxon>Andropogoneae</taxon>
        <taxon>Sorghinae</taxon>
        <taxon>Sorghum</taxon>
    </lineage>
</organism>
<keyword evidence="2" id="KW-0732">Signal</keyword>
<protein>
    <recommendedName>
        <fullName evidence="3">Alpha-carbonic anhydrase domain-containing protein</fullName>
    </recommendedName>
</protein>
<sequence length="292" mass="31708">MARRRNNVVALAILVVIFASCARYASAVGGTPHSDFSYKVGDPDGPDKWATLQKDWAICGSGKKQSPIDVAKVEVSKDLGPLEPTYKARAAVVQNRGHDFMLNWTARNGDLSIEGKKYTLLQVHWHAPSEHTVNGTHLDAEMHMVHEESATKSKAVVAVLFSTKAGTPSKLLGDLKPYFERLSGKTNDTEEVKGTVDPSTWIDKASGYYRYEGSLTTPPCTEGVLWTIMSKVEDASKEEVDSIDRVKKSSTQPNARPTQKINSRIIRYYKAGATEAPASAPAPAPAPAPGPT</sequence>
<dbReference type="Proteomes" id="UP000000768">
    <property type="component" value="Chromosome 2"/>
</dbReference>
<dbReference type="PANTHER" id="PTHR18952:SF262">
    <property type="entry name" value="CARBONIC ANHYDRASE"/>
    <property type="match status" value="1"/>
</dbReference>
<dbReference type="SUPFAM" id="SSF51069">
    <property type="entry name" value="Carbonic anhydrase"/>
    <property type="match status" value="1"/>
</dbReference>
<evidence type="ECO:0000259" key="3">
    <source>
        <dbReference type="PROSITE" id="PS51144"/>
    </source>
</evidence>
<evidence type="ECO:0000313" key="5">
    <source>
        <dbReference type="Proteomes" id="UP000000768"/>
    </source>
</evidence>
<keyword evidence="5" id="KW-1185">Reference proteome</keyword>
<dbReference type="InterPro" id="IPR001148">
    <property type="entry name" value="CA_dom"/>
</dbReference>
<dbReference type="Gramene" id="KXG35754">
    <property type="protein sequence ID" value="KXG35754"/>
    <property type="gene ID" value="SORBI_3002G224000"/>
</dbReference>
<feature type="compositionally biased region" description="Basic and acidic residues" evidence="1">
    <location>
        <begin position="237"/>
        <end position="247"/>
    </location>
</feature>
<feature type="region of interest" description="Disordered" evidence="1">
    <location>
        <begin position="237"/>
        <end position="262"/>
    </location>
</feature>